<dbReference type="OMA" id="PDLVQND"/>
<evidence type="ECO:0000313" key="5">
    <source>
        <dbReference type="Proteomes" id="UP000054928"/>
    </source>
</evidence>
<dbReference type="STRING" id="4781.A0A0P1AEK3"/>
<dbReference type="OrthoDB" id="160168at2759"/>
<evidence type="ECO:0000256" key="1">
    <source>
        <dbReference type="ARBA" id="ARBA00022821"/>
    </source>
</evidence>
<evidence type="ECO:0000256" key="2">
    <source>
        <dbReference type="ARBA" id="ARBA00023157"/>
    </source>
</evidence>
<organism evidence="4 5">
    <name type="scientific">Plasmopara halstedii</name>
    <name type="common">Downy mildew of sunflower</name>
    <dbReference type="NCBI Taxonomy" id="4781"/>
    <lineage>
        <taxon>Eukaryota</taxon>
        <taxon>Sar</taxon>
        <taxon>Stramenopiles</taxon>
        <taxon>Oomycota</taxon>
        <taxon>Peronosporomycetes</taxon>
        <taxon>Peronosporales</taxon>
        <taxon>Peronosporaceae</taxon>
        <taxon>Plasmopara</taxon>
    </lineage>
</organism>
<keyword evidence="5" id="KW-1185">Reference proteome</keyword>
<protein>
    <submittedName>
        <fullName evidence="4">Acidic partial</fullName>
    </submittedName>
</protein>
<dbReference type="Gene3D" id="3.30.20.10">
    <property type="entry name" value="Endochitinase, domain 2"/>
    <property type="match status" value="1"/>
</dbReference>
<sequence>MVKRFLTFVALSNCIGKEIVLLRKDQHTIMVLFNIIISISLLGATPATSNEILPQIKSDVTITDSSIARFFDESRFQKAFPHAIDLYNFDGLINACKKFPAFANSGNDVNDKRELAAFLAQTSYESDKFQAAEEYARDSYTEWQYCDNTTYPCSPGRHYHGRGPLQLSWNYNYLLAGKALDLDLLNNPDLVATDTTVTWMTALWFWMTPPSNYVVHDVVAGMDGFALSTKYINGGLECGVNAPNRANELHRIDHYNKMCELMDVQPLGKTACNDL</sequence>
<dbReference type="GO" id="GO:0006952">
    <property type="term" value="P:defense response"/>
    <property type="evidence" value="ECO:0007669"/>
    <property type="project" value="UniProtKB-KW"/>
</dbReference>
<proteinExistence type="predicted"/>
<dbReference type="SUPFAM" id="SSF53955">
    <property type="entry name" value="Lysozyme-like"/>
    <property type="match status" value="1"/>
</dbReference>
<evidence type="ECO:0000313" key="4">
    <source>
        <dbReference type="EMBL" id="CEG39084.1"/>
    </source>
</evidence>
<keyword evidence="1" id="KW-0611">Plant defense</keyword>
<dbReference type="PANTHER" id="PTHR22595:SF79">
    <property type="entry name" value="CHITINASE 12"/>
    <property type="match status" value="1"/>
</dbReference>
<dbReference type="Proteomes" id="UP000054928">
    <property type="component" value="Unassembled WGS sequence"/>
</dbReference>
<dbReference type="InterPro" id="IPR000726">
    <property type="entry name" value="Glyco_hydro_19_cat"/>
</dbReference>
<dbReference type="EMBL" id="CCYD01000349">
    <property type="protein sequence ID" value="CEG39084.1"/>
    <property type="molecule type" value="Genomic_DNA"/>
</dbReference>
<feature type="domain" description="Glycoside hydrolase family 19 catalytic" evidence="3">
    <location>
        <begin position="82"/>
        <end position="269"/>
    </location>
</feature>
<dbReference type="AlphaFoldDB" id="A0A0P1AEK3"/>
<dbReference type="RefSeq" id="XP_024575453.1">
    <property type="nucleotide sequence ID" value="XM_024724592.1"/>
</dbReference>
<dbReference type="Gene3D" id="1.10.530.10">
    <property type="match status" value="1"/>
</dbReference>
<accession>A0A0P1AEK3</accession>
<dbReference type="FunFam" id="3.30.20.10:FF:000001">
    <property type="entry name" value="Endochitinase (Chitinase)"/>
    <property type="match status" value="1"/>
</dbReference>
<dbReference type="GO" id="GO:0016998">
    <property type="term" value="P:cell wall macromolecule catabolic process"/>
    <property type="evidence" value="ECO:0007669"/>
    <property type="project" value="InterPro"/>
</dbReference>
<dbReference type="GO" id="GO:0004568">
    <property type="term" value="F:chitinase activity"/>
    <property type="evidence" value="ECO:0007669"/>
    <property type="project" value="InterPro"/>
</dbReference>
<dbReference type="GO" id="GO:0006032">
    <property type="term" value="P:chitin catabolic process"/>
    <property type="evidence" value="ECO:0007669"/>
    <property type="project" value="InterPro"/>
</dbReference>
<reference evidence="5" key="1">
    <citation type="submission" date="2014-09" db="EMBL/GenBank/DDBJ databases">
        <authorList>
            <person name="Sharma Rahul"/>
            <person name="Thines Marco"/>
        </authorList>
    </citation>
    <scope>NUCLEOTIDE SEQUENCE [LARGE SCALE GENOMIC DNA]</scope>
</reference>
<evidence type="ECO:0000259" key="3">
    <source>
        <dbReference type="Pfam" id="PF00182"/>
    </source>
</evidence>
<dbReference type="Pfam" id="PF00182">
    <property type="entry name" value="Glyco_hydro_19"/>
    <property type="match status" value="1"/>
</dbReference>
<dbReference type="GeneID" id="36404201"/>
<dbReference type="CDD" id="cd00325">
    <property type="entry name" value="chitinase_GH19"/>
    <property type="match status" value="1"/>
</dbReference>
<name>A0A0P1AEK3_PLAHL</name>
<dbReference type="PANTHER" id="PTHR22595">
    <property type="entry name" value="CHITINASE-RELATED"/>
    <property type="match status" value="1"/>
</dbReference>
<keyword evidence="2" id="KW-1015">Disulfide bond</keyword>
<dbReference type="InterPro" id="IPR023346">
    <property type="entry name" value="Lysozyme-like_dom_sf"/>
</dbReference>